<dbReference type="InterPro" id="IPR050052">
    <property type="entry name" value="ATP-dep_Clp_protease_ClpX"/>
</dbReference>
<name>A0A9W7L4C2_9STRA</name>
<dbReference type="OrthoDB" id="1721884at2759"/>
<dbReference type="AlphaFoldDB" id="A0A9W7L4C2"/>
<dbReference type="EMBL" id="BRXZ01008604">
    <property type="protein sequence ID" value="GMI28589.1"/>
    <property type="molecule type" value="Genomic_DNA"/>
</dbReference>
<feature type="non-terminal residue" evidence="4">
    <location>
        <position position="1"/>
    </location>
</feature>
<dbReference type="InterPro" id="IPR019489">
    <property type="entry name" value="Clp_ATPase_C"/>
</dbReference>
<dbReference type="GO" id="GO:0016887">
    <property type="term" value="F:ATP hydrolysis activity"/>
    <property type="evidence" value="ECO:0007669"/>
    <property type="project" value="TreeGrafter"/>
</dbReference>
<dbReference type="PANTHER" id="PTHR48102:SF7">
    <property type="entry name" value="ATP-DEPENDENT CLP PROTEASE ATP-BINDING SUBUNIT CLPX-LIKE, MITOCHONDRIAL"/>
    <property type="match status" value="1"/>
</dbReference>
<dbReference type="GO" id="GO:0051603">
    <property type="term" value="P:proteolysis involved in protein catabolic process"/>
    <property type="evidence" value="ECO:0007669"/>
    <property type="project" value="TreeGrafter"/>
</dbReference>
<keyword evidence="5" id="KW-1185">Reference proteome</keyword>
<dbReference type="InterPro" id="IPR027417">
    <property type="entry name" value="P-loop_NTPase"/>
</dbReference>
<evidence type="ECO:0000313" key="5">
    <source>
        <dbReference type="Proteomes" id="UP001165082"/>
    </source>
</evidence>
<protein>
    <recommendedName>
        <fullName evidence="3">Clp ATPase C-terminal domain-containing protein</fullName>
    </recommendedName>
</protein>
<dbReference type="PANTHER" id="PTHR48102">
    <property type="entry name" value="ATP-DEPENDENT CLP PROTEASE ATP-BINDING SUBUNIT CLPX-LIKE, MITOCHONDRIAL-RELATED"/>
    <property type="match status" value="1"/>
</dbReference>
<comment type="caution">
    <text evidence="4">The sequence shown here is derived from an EMBL/GenBank/DDBJ whole genome shotgun (WGS) entry which is preliminary data.</text>
</comment>
<dbReference type="Gene3D" id="1.10.8.60">
    <property type="match status" value="1"/>
</dbReference>
<dbReference type="SUPFAM" id="SSF52540">
    <property type="entry name" value="P-loop containing nucleoside triphosphate hydrolases"/>
    <property type="match status" value="1"/>
</dbReference>
<feature type="domain" description="Clp ATPase C-terminal" evidence="3">
    <location>
        <begin position="42"/>
        <end position="136"/>
    </location>
</feature>
<proteinExistence type="predicted"/>
<accession>A0A9W7L4C2</accession>
<evidence type="ECO:0000256" key="2">
    <source>
        <dbReference type="ARBA" id="ARBA00022840"/>
    </source>
</evidence>
<dbReference type="SMART" id="SM01086">
    <property type="entry name" value="ClpB_D2-small"/>
    <property type="match status" value="1"/>
</dbReference>
<evidence type="ECO:0000256" key="1">
    <source>
        <dbReference type="ARBA" id="ARBA00022741"/>
    </source>
</evidence>
<keyword evidence="1" id="KW-0547">Nucleotide-binding</keyword>
<keyword evidence="2" id="KW-0067">ATP-binding</keyword>
<dbReference type="Proteomes" id="UP001165082">
    <property type="component" value="Unassembled WGS sequence"/>
</dbReference>
<organism evidence="4 5">
    <name type="scientific">Triparma retinervis</name>
    <dbReference type="NCBI Taxonomy" id="2557542"/>
    <lineage>
        <taxon>Eukaryota</taxon>
        <taxon>Sar</taxon>
        <taxon>Stramenopiles</taxon>
        <taxon>Ochrophyta</taxon>
        <taxon>Bolidophyceae</taxon>
        <taxon>Parmales</taxon>
        <taxon>Triparmaceae</taxon>
        <taxon>Triparma</taxon>
    </lineage>
</organism>
<reference evidence="4" key="1">
    <citation type="submission" date="2022-07" db="EMBL/GenBank/DDBJ databases">
        <title>Genome analysis of Parmales, a sister group of diatoms, reveals the evolutionary specialization of diatoms from phago-mixotrophs to photoautotrophs.</title>
        <authorList>
            <person name="Ban H."/>
            <person name="Sato S."/>
            <person name="Yoshikawa S."/>
            <person name="Kazumasa Y."/>
            <person name="Nakamura Y."/>
            <person name="Ichinomiya M."/>
            <person name="Saitoh K."/>
            <person name="Sato N."/>
            <person name="Blanc-Mathieu R."/>
            <person name="Endo H."/>
            <person name="Kuwata A."/>
            <person name="Ogata H."/>
        </authorList>
    </citation>
    <scope>NUCLEOTIDE SEQUENCE</scope>
</reference>
<dbReference type="GO" id="GO:0005524">
    <property type="term" value="F:ATP binding"/>
    <property type="evidence" value="ECO:0007669"/>
    <property type="project" value="UniProtKB-KW"/>
</dbReference>
<evidence type="ECO:0000259" key="3">
    <source>
        <dbReference type="SMART" id="SM01086"/>
    </source>
</evidence>
<dbReference type="Gene3D" id="3.40.50.300">
    <property type="entry name" value="P-loop containing nucleotide triphosphate hydrolases"/>
    <property type="match status" value="1"/>
</dbReference>
<sequence length="192" mass="21274">DLKDQKTMSGFFEKTVPQDLNSYGLIPEFTGRFPVISSTKSLDEEALVRVMTEPKNSLIKQYSYLFQLNSIDFHVTEGGLREIAKTAHSRGTGARGLRAITEQLLMESFYIAPSDDDINCVFLDGAAARGERPPVVLKGDKKLEDFLGEWKGEEEDIALEAGKVEFVSLEEFAGFGGKEEEGEEGKGERKVA</sequence>
<gene>
    <name evidence="4" type="ORF">TrRE_jg994</name>
</gene>
<dbReference type="Pfam" id="PF10431">
    <property type="entry name" value="ClpB_D2-small"/>
    <property type="match status" value="1"/>
</dbReference>
<dbReference type="GO" id="GO:0005759">
    <property type="term" value="C:mitochondrial matrix"/>
    <property type="evidence" value="ECO:0007669"/>
    <property type="project" value="TreeGrafter"/>
</dbReference>
<dbReference type="FunFam" id="1.10.8.60:FF:000002">
    <property type="entry name" value="ATP-dependent Clp protease ATP-binding subunit ClpX"/>
    <property type="match status" value="1"/>
</dbReference>
<evidence type="ECO:0000313" key="4">
    <source>
        <dbReference type="EMBL" id="GMI28589.1"/>
    </source>
</evidence>